<comment type="similarity">
    <text evidence="1">Belongs to the HipA Ser/Thr kinase family.</text>
</comment>
<dbReference type="Proteomes" id="UP001596501">
    <property type="component" value="Unassembled WGS sequence"/>
</dbReference>
<dbReference type="PANTHER" id="PTHR37419:SF8">
    <property type="entry name" value="TOXIN YJJJ"/>
    <property type="match status" value="1"/>
</dbReference>
<evidence type="ECO:0000256" key="3">
    <source>
        <dbReference type="ARBA" id="ARBA00022777"/>
    </source>
</evidence>
<evidence type="ECO:0000259" key="4">
    <source>
        <dbReference type="Pfam" id="PF07804"/>
    </source>
</evidence>
<dbReference type="Gene3D" id="1.10.1070.20">
    <property type="match status" value="1"/>
</dbReference>
<evidence type="ECO:0000259" key="5">
    <source>
        <dbReference type="Pfam" id="PF13657"/>
    </source>
</evidence>
<dbReference type="InterPro" id="IPR052028">
    <property type="entry name" value="HipA_Ser/Thr_kinase"/>
</dbReference>
<keyword evidence="3" id="KW-0418">Kinase</keyword>
<keyword evidence="7" id="KW-1185">Reference proteome</keyword>
<evidence type="ECO:0000256" key="2">
    <source>
        <dbReference type="ARBA" id="ARBA00022679"/>
    </source>
</evidence>
<reference evidence="7" key="1">
    <citation type="journal article" date="2019" name="Int. J. Syst. Evol. Microbiol.">
        <title>The Global Catalogue of Microorganisms (GCM) 10K type strain sequencing project: providing services to taxonomists for standard genome sequencing and annotation.</title>
        <authorList>
            <consortium name="The Broad Institute Genomics Platform"/>
            <consortium name="The Broad Institute Genome Sequencing Center for Infectious Disease"/>
            <person name="Wu L."/>
            <person name="Ma J."/>
        </authorList>
    </citation>
    <scope>NUCLEOTIDE SEQUENCE [LARGE SCALE GENOMIC DNA]</scope>
    <source>
        <strain evidence="7">CGMCC 1.12371</strain>
    </source>
</reference>
<proteinExistence type="inferred from homology"/>
<sequence length="421" mass="46816">MNNAVEARDYVPQDRLFVFWLHNPAEPRLVGTLDLSPRLKGGVFQYADAWIKDGYSLSPDLPLQTGEFFPEAEHLPGAIDDARPDRWGERVIRYIDAPKRLSILEYLFFAGDDRFGALGISLEKDRYVPCHSGPAPQLSDVSAIYELVQAIENGQKVDEHLARLIRPGATLGGAKPKALIHIDGQTHIVKFPERDEAFDVGLVEHATMTLANVAHLVPAGTRTIPLGHGRGHAIAVQRFDRQWVGQGAAATRYHAMSLRTALRAVGSDFSYANLAQYLRRYAPATEAQAMERTLFKRMVFNILMDNTDDHEKNHALVFSAGKSPRLAPAFDVLPSCQNLGYQQIGVGERGAESTLENAMSAHKAFRLSAVQARSAVREVANVVDNWRLHFESLGVSARDIEMLSASIDRPFLMEQRRWAKG</sequence>
<organism evidence="6 7">
    <name type="scientific">Hydrogenophaga atypica</name>
    <dbReference type="NCBI Taxonomy" id="249409"/>
    <lineage>
        <taxon>Bacteria</taxon>
        <taxon>Pseudomonadati</taxon>
        <taxon>Pseudomonadota</taxon>
        <taxon>Betaproteobacteria</taxon>
        <taxon>Burkholderiales</taxon>
        <taxon>Comamonadaceae</taxon>
        <taxon>Hydrogenophaga</taxon>
    </lineage>
</organism>
<evidence type="ECO:0000256" key="1">
    <source>
        <dbReference type="ARBA" id="ARBA00010164"/>
    </source>
</evidence>
<keyword evidence="2" id="KW-0808">Transferase</keyword>
<dbReference type="InterPro" id="IPR017508">
    <property type="entry name" value="HipA_N1"/>
</dbReference>
<dbReference type="InterPro" id="IPR012893">
    <property type="entry name" value="HipA-like_C"/>
</dbReference>
<dbReference type="PANTHER" id="PTHR37419">
    <property type="entry name" value="SERINE/THREONINE-PROTEIN KINASE TOXIN HIPA"/>
    <property type="match status" value="1"/>
</dbReference>
<comment type="caution">
    <text evidence="6">The sequence shown here is derived from an EMBL/GenBank/DDBJ whole genome shotgun (WGS) entry which is preliminary data.</text>
</comment>
<accession>A0ABW2QQP3</accession>
<feature type="domain" description="HipA N-terminal subdomain 1" evidence="5">
    <location>
        <begin position="28"/>
        <end position="120"/>
    </location>
</feature>
<evidence type="ECO:0000313" key="7">
    <source>
        <dbReference type="Proteomes" id="UP001596501"/>
    </source>
</evidence>
<feature type="domain" description="HipA-like C-terminal" evidence="4">
    <location>
        <begin position="170"/>
        <end position="386"/>
    </location>
</feature>
<dbReference type="Pfam" id="PF13657">
    <property type="entry name" value="Couple_hipA"/>
    <property type="match status" value="1"/>
</dbReference>
<protein>
    <submittedName>
        <fullName evidence="6">Type II toxin-antitoxin system HipA family toxin</fullName>
    </submittedName>
</protein>
<dbReference type="EMBL" id="JBHTCA010000045">
    <property type="protein sequence ID" value="MFC7411731.1"/>
    <property type="molecule type" value="Genomic_DNA"/>
</dbReference>
<dbReference type="RefSeq" id="WP_382228544.1">
    <property type="nucleotide sequence ID" value="NZ_JBHTCA010000045.1"/>
</dbReference>
<name>A0ABW2QQP3_9BURK</name>
<dbReference type="Pfam" id="PF07804">
    <property type="entry name" value="HipA_C"/>
    <property type="match status" value="1"/>
</dbReference>
<evidence type="ECO:0000313" key="6">
    <source>
        <dbReference type="EMBL" id="MFC7411731.1"/>
    </source>
</evidence>
<gene>
    <name evidence="6" type="ORF">ACFQPB_23015</name>
</gene>